<dbReference type="PANTHER" id="PTHR43798:SF31">
    <property type="entry name" value="AB HYDROLASE SUPERFAMILY PROTEIN YCLE"/>
    <property type="match status" value="1"/>
</dbReference>
<feature type="domain" description="AB hydrolase-1" evidence="2">
    <location>
        <begin position="26"/>
        <end position="239"/>
    </location>
</feature>
<dbReference type="InterPro" id="IPR050266">
    <property type="entry name" value="AB_hydrolase_sf"/>
</dbReference>
<dbReference type="PANTHER" id="PTHR43798">
    <property type="entry name" value="MONOACYLGLYCEROL LIPASE"/>
    <property type="match status" value="1"/>
</dbReference>
<dbReference type="RefSeq" id="WP_193808309.1">
    <property type="nucleotide sequence ID" value="NZ_CP087714.1"/>
</dbReference>
<dbReference type="EMBL" id="CP087714">
    <property type="protein sequence ID" value="XAT63241.1"/>
    <property type="molecule type" value="Genomic_DNA"/>
</dbReference>
<dbReference type="Gene3D" id="3.40.50.1820">
    <property type="entry name" value="alpha/beta hydrolase"/>
    <property type="match status" value="1"/>
</dbReference>
<keyword evidence="4" id="KW-1185">Reference proteome</keyword>
<evidence type="ECO:0000256" key="1">
    <source>
        <dbReference type="ARBA" id="ARBA00022801"/>
    </source>
</evidence>
<dbReference type="Proteomes" id="UP001492541">
    <property type="component" value="Chromosome"/>
</dbReference>
<protein>
    <submittedName>
        <fullName evidence="3">Alpha/beta hydrolase</fullName>
    </submittedName>
</protein>
<dbReference type="InterPro" id="IPR000073">
    <property type="entry name" value="AB_hydrolase_1"/>
</dbReference>
<dbReference type="GeneID" id="90449673"/>
<gene>
    <name evidence="3" type="ORF">LPQ35_08240</name>
</gene>
<dbReference type="PRINTS" id="PR00111">
    <property type="entry name" value="ABHYDROLASE"/>
</dbReference>
<accession>A0ABZ3H0Z6</accession>
<reference evidence="3 4" key="1">
    <citation type="submission" date="2021-11" db="EMBL/GenBank/DDBJ databases">
        <title>Whole genome of Geoglobus acetivorans.</title>
        <authorList>
            <person name="Liu D."/>
        </authorList>
    </citation>
    <scope>NUCLEOTIDE SEQUENCE [LARGE SCALE GENOMIC DNA]</scope>
    <source>
        <strain evidence="3 4">SBH6</strain>
    </source>
</reference>
<dbReference type="SUPFAM" id="SSF53474">
    <property type="entry name" value="alpha/beta-Hydrolases"/>
    <property type="match status" value="1"/>
</dbReference>
<evidence type="ECO:0000313" key="4">
    <source>
        <dbReference type="Proteomes" id="UP001492541"/>
    </source>
</evidence>
<evidence type="ECO:0000313" key="3">
    <source>
        <dbReference type="EMBL" id="XAT63241.1"/>
    </source>
</evidence>
<proteinExistence type="predicted"/>
<dbReference type="GO" id="GO:0016787">
    <property type="term" value="F:hydrolase activity"/>
    <property type="evidence" value="ECO:0007669"/>
    <property type="project" value="UniProtKB-KW"/>
</dbReference>
<dbReference type="Pfam" id="PF12697">
    <property type="entry name" value="Abhydrolase_6"/>
    <property type="match status" value="1"/>
</dbReference>
<keyword evidence="1 3" id="KW-0378">Hydrolase</keyword>
<evidence type="ECO:0000259" key="2">
    <source>
        <dbReference type="Pfam" id="PF12697"/>
    </source>
</evidence>
<organism evidence="3 4">
    <name type="scientific">Geoglobus acetivorans</name>
    <dbReference type="NCBI Taxonomy" id="565033"/>
    <lineage>
        <taxon>Archaea</taxon>
        <taxon>Methanobacteriati</taxon>
        <taxon>Methanobacteriota</taxon>
        <taxon>Archaeoglobi</taxon>
        <taxon>Archaeoglobales</taxon>
        <taxon>Archaeoglobaceae</taxon>
        <taxon>Geoglobus</taxon>
    </lineage>
</organism>
<name>A0ABZ3H0Z6_GEOAI</name>
<sequence length="251" mass="28382">MAERIRIDVNGKAISVLKGKERNLFYIHSSGSDAEQWKYQLEAVGGYAIDLPNHGESYEAEIKSIDDYAFYVSETVKKTCGKAVITGHSLGGAVAQKVCVNYPELCIGLVLVGTGARLRVLPEILDELESRPDNAIEKILEMGFFRKGDEYWRMREKYLKNSEVLHLDLMLCDKFDMLEDYRSGKVRIEVPVLIVVGAEDRLTPVKYAEFFKNHIENSKLVVIDSASHMVMVEKPDEFNSVLKAFLTDIIP</sequence>
<dbReference type="InterPro" id="IPR029058">
    <property type="entry name" value="AB_hydrolase_fold"/>
</dbReference>